<name>A0AB38BKU9_9LACT</name>
<organism evidence="2 4">
    <name type="scientific">Trichococcus flocculiformis</name>
    <dbReference type="NCBI Taxonomy" id="82803"/>
    <lineage>
        <taxon>Bacteria</taxon>
        <taxon>Bacillati</taxon>
        <taxon>Bacillota</taxon>
        <taxon>Bacilli</taxon>
        <taxon>Lactobacillales</taxon>
        <taxon>Carnobacteriaceae</taxon>
        <taxon>Trichococcus</taxon>
    </lineage>
</organism>
<protein>
    <recommendedName>
        <fullName evidence="5">Phage tail tape measure protein</fullName>
    </recommendedName>
</protein>
<evidence type="ECO:0000313" key="4">
    <source>
        <dbReference type="Proteomes" id="UP000199686"/>
    </source>
</evidence>
<comment type="caution">
    <text evidence="2">The sequence shown here is derived from an EMBL/GenBank/DDBJ whole genome shotgun (WGS) entry which is preliminary data.</text>
</comment>
<sequence>MVKDKLKELKMTDDQISEIEESYNNYSLTIGNTMAEILSTFTAGKVVTEELANATINANNAVTEEIITGLTAQKDAEQARLDEMLANGVMTQAEYEKRVMENGMHYAMLTQITQSANDEINAIIAAASLENRQLTAEETASMIDSYITLSESSGKSMTEIAEGQDALSANMRNMVSEVAIASLEQSGALSESAASQIGSLGFVQDKVGALQWALEYYNRTGIPAKTINIDVSPALQAIADLQQRLYNIPDEQVYINVQENRVYTATSPTGQQGVGYRATGDDSFRGGPAVLGDGGREEPFLTPSGYFGISPDTDTFYPNLPKGTKIWPSIQHFRMDIPHFATGVEGSTEAQRLIASFGKRESFGENTGSNNVDNSSHTTTEIHNHFNITAYGELPNKTVKNITEKISRELKNMNDRKIINRGEKVH</sequence>
<gene>
    <name evidence="2" type="ORF">SAMN04488507_10542</name>
    <name evidence="1" type="ORF">TFLO_1778</name>
</gene>
<proteinExistence type="predicted"/>
<evidence type="ECO:0008006" key="5">
    <source>
        <dbReference type="Google" id="ProtNLM"/>
    </source>
</evidence>
<dbReference type="Proteomes" id="UP000199686">
    <property type="component" value="Unassembled WGS sequence"/>
</dbReference>
<dbReference type="EMBL" id="FJMZ01000019">
    <property type="protein sequence ID" value="SBO15757.1"/>
    <property type="molecule type" value="Genomic_DNA"/>
</dbReference>
<reference evidence="2 4" key="2">
    <citation type="submission" date="2016-10" db="EMBL/GenBank/DDBJ databases">
        <authorList>
            <person name="Varghese N."/>
            <person name="Submissions S."/>
        </authorList>
    </citation>
    <scope>NUCLEOTIDE SEQUENCE [LARGE SCALE GENOMIC DNA]</scope>
    <source>
        <strain evidence="2 4">DSM 2094</strain>
    </source>
</reference>
<evidence type="ECO:0000313" key="1">
    <source>
        <dbReference type="EMBL" id="SBO15757.1"/>
    </source>
</evidence>
<evidence type="ECO:0000313" key="2">
    <source>
        <dbReference type="EMBL" id="SFI12009.1"/>
    </source>
</evidence>
<keyword evidence="3" id="KW-1185">Reference proteome</keyword>
<dbReference type="Proteomes" id="UP000195947">
    <property type="component" value="Unassembled WGS sequence"/>
</dbReference>
<accession>A0AB38BKU9</accession>
<evidence type="ECO:0000313" key="3">
    <source>
        <dbReference type="Proteomes" id="UP000195947"/>
    </source>
</evidence>
<dbReference type="EMBL" id="FOQC01000054">
    <property type="protein sequence ID" value="SFI12009.1"/>
    <property type="molecule type" value="Genomic_DNA"/>
</dbReference>
<dbReference type="AlphaFoldDB" id="A0AB38BKU9"/>
<reference evidence="1 3" key="1">
    <citation type="submission" date="2016-02" db="EMBL/GenBank/DDBJ databases">
        <authorList>
            <person name="Strepis N."/>
        </authorList>
    </citation>
    <scope>NUCLEOTIDE SEQUENCE [LARGE SCALE GENOMIC DNA]</scope>
    <source>
        <strain evidence="1">Trichococcus flocculiformis</strain>
    </source>
</reference>